<dbReference type="InterPro" id="IPR050300">
    <property type="entry name" value="GDXG_lipolytic_enzyme"/>
</dbReference>
<dbReference type="Proteomes" id="UP000472676">
    <property type="component" value="Unassembled WGS sequence"/>
</dbReference>
<dbReference type="AlphaFoldDB" id="A0A6M2BQ87"/>
<protein>
    <submittedName>
        <fullName evidence="4">Alpha/beta hydrolase</fullName>
    </submittedName>
</protein>
<feature type="chain" id="PRO_5027085997" evidence="2">
    <location>
        <begin position="23"/>
        <end position="301"/>
    </location>
</feature>
<evidence type="ECO:0000256" key="1">
    <source>
        <dbReference type="ARBA" id="ARBA00022801"/>
    </source>
</evidence>
<name>A0A6M2BQ87_9GAMM</name>
<accession>A0A6M2BQ87</accession>
<keyword evidence="1 4" id="KW-0378">Hydrolase</keyword>
<evidence type="ECO:0000313" key="5">
    <source>
        <dbReference type="Proteomes" id="UP000472676"/>
    </source>
</evidence>
<keyword evidence="2" id="KW-0732">Signal</keyword>
<dbReference type="GO" id="GO:0016787">
    <property type="term" value="F:hydrolase activity"/>
    <property type="evidence" value="ECO:0007669"/>
    <property type="project" value="UniProtKB-KW"/>
</dbReference>
<feature type="signal peptide" evidence="2">
    <location>
        <begin position="1"/>
        <end position="22"/>
    </location>
</feature>
<organism evidence="4 5">
    <name type="scientific">Solimonas terrae</name>
    <dbReference type="NCBI Taxonomy" id="1396819"/>
    <lineage>
        <taxon>Bacteria</taxon>
        <taxon>Pseudomonadati</taxon>
        <taxon>Pseudomonadota</taxon>
        <taxon>Gammaproteobacteria</taxon>
        <taxon>Nevskiales</taxon>
        <taxon>Nevskiaceae</taxon>
        <taxon>Solimonas</taxon>
    </lineage>
</organism>
<dbReference type="InterPro" id="IPR049492">
    <property type="entry name" value="BD-FAE-like_dom"/>
</dbReference>
<dbReference type="PANTHER" id="PTHR48081:SF6">
    <property type="entry name" value="PEPTIDASE S9 PROLYL OLIGOPEPTIDASE CATALYTIC DOMAIN-CONTAINING PROTEIN"/>
    <property type="match status" value="1"/>
</dbReference>
<feature type="domain" description="BD-FAE-like" evidence="3">
    <location>
        <begin position="155"/>
        <end position="195"/>
    </location>
</feature>
<sequence length="301" mass="31777">MKKTWLVLPLMATSLAFGAAHAADGPQLIPIWPGAIPGVTGDAGNTGQETMAPWNETIVRNVTRPTLEVHLADPKIANGAAIIIAPGGGFRFVSVDNEGTQVADALNAKGVAAFILRYRMMPTPPSDADFAAQLGELLGPLFGPGIYDEMKKWGPAAIADAGQAMKLVRSRAKEWKLAPDRIGLLGFSAGGVATLGVLLDHDKSDRPDFAGLIYPGPWTIDKVPADAPPLFVAAAKDDALTPLAAEPQAQAWKDAGHPVETHFYEKGGHGFGMKQQGVDADLWMSAFTAWLDAQGVLKKGK</sequence>
<dbReference type="Gene3D" id="3.40.50.1820">
    <property type="entry name" value="alpha/beta hydrolase"/>
    <property type="match status" value="1"/>
</dbReference>
<keyword evidence="5" id="KW-1185">Reference proteome</keyword>
<evidence type="ECO:0000256" key="2">
    <source>
        <dbReference type="SAM" id="SignalP"/>
    </source>
</evidence>
<evidence type="ECO:0000259" key="3">
    <source>
        <dbReference type="Pfam" id="PF20434"/>
    </source>
</evidence>
<dbReference type="InterPro" id="IPR029058">
    <property type="entry name" value="AB_hydrolase_fold"/>
</dbReference>
<dbReference type="SUPFAM" id="SSF53474">
    <property type="entry name" value="alpha/beta-Hydrolases"/>
    <property type="match status" value="1"/>
</dbReference>
<gene>
    <name evidence="4" type="ORF">G7Y85_05690</name>
</gene>
<dbReference type="EMBL" id="JAAMOW010000002">
    <property type="protein sequence ID" value="NGY04247.1"/>
    <property type="molecule type" value="Genomic_DNA"/>
</dbReference>
<evidence type="ECO:0000313" key="4">
    <source>
        <dbReference type="EMBL" id="NGY04247.1"/>
    </source>
</evidence>
<dbReference type="PANTHER" id="PTHR48081">
    <property type="entry name" value="AB HYDROLASE SUPERFAMILY PROTEIN C4A8.06C"/>
    <property type="match status" value="1"/>
</dbReference>
<dbReference type="RefSeq" id="WP_166253100.1">
    <property type="nucleotide sequence ID" value="NZ_JAAMOW010000002.1"/>
</dbReference>
<reference evidence="4 5" key="1">
    <citation type="journal article" date="2014" name="Int. J. Syst. Evol. Microbiol.">
        <title>Solimonas terrae sp. nov., isolated from soil.</title>
        <authorList>
            <person name="Kim S.J."/>
            <person name="Moon J.Y."/>
            <person name="Weon H.Y."/>
            <person name="Ahn J.H."/>
            <person name="Chen W.M."/>
            <person name="Kwon S.W."/>
        </authorList>
    </citation>
    <scope>NUCLEOTIDE SEQUENCE [LARGE SCALE GENOMIC DNA]</scope>
    <source>
        <strain evidence="4 5">KIS83-12</strain>
    </source>
</reference>
<proteinExistence type="predicted"/>
<dbReference type="Pfam" id="PF20434">
    <property type="entry name" value="BD-FAE"/>
    <property type="match status" value="1"/>
</dbReference>
<comment type="caution">
    <text evidence="4">The sequence shown here is derived from an EMBL/GenBank/DDBJ whole genome shotgun (WGS) entry which is preliminary data.</text>
</comment>